<evidence type="ECO:0000259" key="4">
    <source>
        <dbReference type="PROSITE" id="PS50878"/>
    </source>
</evidence>
<dbReference type="GO" id="GO:0004523">
    <property type="term" value="F:RNA-DNA hybrid ribonuclease activity"/>
    <property type="evidence" value="ECO:0007669"/>
    <property type="project" value="UniProtKB-EC"/>
</dbReference>
<comment type="similarity">
    <text evidence="1">Belongs to the beta type-B retroviral polymerase family. HERV class-II K(HML-2) pol subfamily.</text>
</comment>
<dbReference type="Gene3D" id="3.30.70.270">
    <property type="match status" value="2"/>
</dbReference>
<comment type="caution">
    <text evidence="5">The sequence shown here is derived from an EMBL/GenBank/DDBJ whole genome shotgun (WGS) entry which is preliminary data.</text>
</comment>
<evidence type="ECO:0000256" key="1">
    <source>
        <dbReference type="ARBA" id="ARBA00010879"/>
    </source>
</evidence>
<evidence type="ECO:0000313" key="5">
    <source>
        <dbReference type="EMBL" id="KAF4080195.1"/>
    </source>
</evidence>
<proteinExistence type="inferred from homology"/>
<dbReference type="Pfam" id="PF17919">
    <property type="entry name" value="RT_RNaseH_2"/>
    <property type="match status" value="1"/>
</dbReference>
<evidence type="ECO:0000256" key="2">
    <source>
        <dbReference type="ARBA" id="ARBA00012180"/>
    </source>
</evidence>
<protein>
    <recommendedName>
        <fullName evidence="2">ribonuclease H</fullName>
        <ecNumber evidence="2">3.1.26.4</ecNumber>
    </recommendedName>
</protein>
<dbReference type="Proteomes" id="UP000593565">
    <property type="component" value="Unassembled WGS sequence"/>
</dbReference>
<gene>
    <name evidence="5" type="ORF">AMELA_G00167710</name>
</gene>
<dbReference type="FunFam" id="3.30.70.270:FF:000020">
    <property type="entry name" value="Transposon Tf2-6 polyprotein-like Protein"/>
    <property type="match status" value="1"/>
</dbReference>
<reference evidence="5 6" key="1">
    <citation type="submission" date="2020-02" db="EMBL/GenBank/DDBJ databases">
        <title>A chromosome-scale genome assembly of the black bullhead catfish (Ameiurus melas).</title>
        <authorList>
            <person name="Wen M."/>
            <person name="Zham M."/>
            <person name="Cabau C."/>
            <person name="Klopp C."/>
            <person name="Donnadieu C."/>
            <person name="Roques C."/>
            <person name="Bouchez O."/>
            <person name="Lampietro C."/>
            <person name="Jouanno E."/>
            <person name="Herpin A."/>
            <person name="Louis A."/>
            <person name="Berthelot C."/>
            <person name="Parey E."/>
            <person name="Roest-Crollius H."/>
            <person name="Braasch I."/>
            <person name="Postlethwait J."/>
            <person name="Robinson-Rechavi M."/>
            <person name="Echchiki A."/>
            <person name="Begum T."/>
            <person name="Montfort J."/>
            <person name="Schartl M."/>
            <person name="Bobe J."/>
            <person name="Guiguen Y."/>
        </authorList>
    </citation>
    <scope>NUCLEOTIDE SEQUENCE [LARGE SCALE GENOMIC DNA]</scope>
    <source>
        <strain evidence="5">M_S1</strain>
        <tissue evidence="5">Blood</tissue>
    </source>
</reference>
<name>A0A7J6ABA2_AMEME</name>
<dbReference type="InterPro" id="IPR041577">
    <property type="entry name" value="RT_RNaseH_2"/>
</dbReference>
<dbReference type="InterPro" id="IPR043502">
    <property type="entry name" value="DNA/RNA_pol_sf"/>
</dbReference>
<keyword evidence="6" id="KW-1185">Reference proteome</keyword>
<feature type="compositionally biased region" description="Basic and acidic residues" evidence="3">
    <location>
        <begin position="234"/>
        <end position="244"/>
    </location>
</feature>
<dbReference type="SUPFAM" id="SSF56672">
    <property type="entry name" value="DNA/RNA polymerases"/>
    <property type="match status" value="1"/>
</dbReference>
<organism evidence="5 6">
    <name type="scientific">Ameiurus melas</name>
    <name type="common">Black bullhead</name>
    <name type="synonym">Silurus melas</name>
    <dbReference type="NCBI Taxonomy" id="219545"/>
    <lineage>
        <taxon>Eukaryota</taxon>
        <taxon>Metazoa</taxon>
        <taxon>Chordata</taxon>
        <taxon>Craniata</taxon>
        <taxon>Vertebrata</taxon>
        <taxon>Euteleostomi</taxon>
        <taxon>Actinopterygii</taxon>
        <taxon>Neopterygii</taxon>
        <taxon>Teleostei</taxon>
        <taxon>Ostariophysi</taxon>
        <taxon>Siluriformes</taxon>
        <taxon>Ictaluridae</taxon>
        <taxon>Ameiurus</taxon>
    </lineage>
</organism>
<dbReference type="EMBL" id="JAAGNN010000014">
    <property type="protein sequence ID" value="KAF4080195.1"/>
    <property type="molecule type" value="Genomic_DNA"/>
</dbReference>
<dbReference type="EC" id="3.1.26.4" evidence="2"/>
<sequence>MDILLRPHNFAAAYLADVVIHSSTWSDHLFHLGEVLKGLQKAGLTANPKKCHLRLTEAQYLGYRIEQGLLKPQAKNIEAVKDYPRPMTKKQIRAFLGLAGYYRRFVPNFSAIAAPLSDLTKKGQPDWMKWSAEAEAAFQALKEALTSVPVPRNLDFTLPFTVHADASETALGAVLSQTFEGEEHPVLYISRKLSPQKKIYHHRTGSPSDKMGHQGAAVLPGWPTVHPGNRPRPPKVDGQGKRYERQGNPLVSRTAGLLIPGPTLGGGPTWERGLHLTARHPLGPPPSGSRLGAEGGYCCTGRMTGKTLLLLTAAPARSGQLCTGPHTHRKGRHGRVEPTEPPCPVIGGSDGRISPLRHQKKTIKGHTDIVRDQTKPAALEQMRARKDGAGIPDRARECHYLSPASAGCLIHIHFTMPQKKNILKAISWLDLEAVVRLHWTQTGNMAST</sequence>
<dbReference type="PANTHER" id="PTHR33064:SF29">
    <property type="entry name" value="PEPTIDASE A2 DOMAIN-CONTAINING PROTEIN-RELATED"/>
    <property type="match status" value="1"/>
</dbReference>
<dbReference type="PANTHER" id="PTHR33064">
    <property type="entry name" value="POL PROTEIN"/>
    <property type="match status" value="1"/>
</dbReference>
<dbReference type="AlphaFoldDB" id="A0A7J6ABA2"/>
<accession>A0A7J6ABA2</accession>
<evidence type="ECO:0000256" key="3">
    <source>
        <dbReference type="SAM" id="MobiDB-lite"/>
    </source>
</evidence>
<dbReference type="PROSITE" id="PS50878">
    <property type="entry name" value="RT_POL"/>
    <property type="match status" value="1"/>
</dbReference>
<dbReference type="InterPro" id="IPR043128">
    <property type="entry name" value="Rev_trsase/Diguanyl_cyclase"/>
</dbReference>
<feature type="region of interest" description="Disordered" evidence="3">
    <location>
        <begin position="322"/>
        <end position="351"/>
    </location>
</feature>
<feature type="domain" description="Reverse transcriptase" evidence="4">
    <location>
        <begin position="1"/>
        <end position="65"/>
    </location>
</feature>
<dbReference type="InterPro" id="IPR000477">
    <property type="entry name" value="RT_dom"/>
</dbReference>
<evidence type="ECO:0000313" key="6">
    <source>
        <dbReference type="Proteomes" id="UP000593565"/>
    </source>
</evidence>
<feature type="region of interest" description="Disordered" evidence="3">
    <location>
        <begin position="221"/>
        <end position="244"/>
    </location>
</feature>
<dbReference type="InterPro" id="IPR051320">
    <property type="entry name" value="Viral_Replic_Matur_Polypro"/>
</dbReference>